<evidence type="ECO:0000256" key="1">
    <source>
        <dbReference type="SAM" id="MobiDB-lite"/>
    </source>
</evidence>
<protein>
    <submittedName>
        <fullName evidence="2">Uncharacterized protein</fullName>
    </submittedName>
</protein>
<evidence type="ECO:0000313" key="3">
    <source>
        <dbReference type="Proteomes" id="UP001589575"/>
    </source>
</evidence>
<accession>A0ABV5G231</accession>
<keyword evidence="3" id="KW-1185">Reference proteome</keyword>
<feature type="compositionally biased region" description="Low complexity" evidence="1">
    <location>
        <begin position="19"/>
        <end position="34"/>
    </location>
</feature>
<organism evidence="2 3">
    <name type="scientific">Citricoccus parietis</name>
    <dbReference type="NCBI Taxonomy" id="592307"/>
    <lineage>
        <taxon>Bacteria</taxon>
        <taxon>Bacillati</taxon>
        <taxon>Actinomycetota</taxon>
        <taxon>Actinomycetes</taxon>
        <taxon>Micrococcales</taxon>
        <taxon>Micrococcaceae</taxon>
        <taxon>Citricoccus</taxon>
    </lineage>
</organism>
<reference evidence="2 3" key="1">
    <citation type="submission" date="2024-09" db="EMBL/GenBank/DDBJ databases">
        <authorList>
            <person name="Sun Q."/>
            <person name="Mori K."/>
        </authorList>
    </citation>
    <scope>NUCLEOTIDE SEQUENCE [LARGE SCALE GENOMIC DNA]</scope>
    <source>
        <strain evidence="2 3">CCM 7609</strain>
    </source>
</reference>
<sequence>MWSCQCCSRLGDHLDRAASWLSSSRRSPSPSPSARECRRAQQRPDASYRQHAGVRTLRAWDGGLCR</sequence>
<comment type="caution">
    <text evidence="2">The sequence shown here is derived from an EMBL/GenBank/DDBJ whole genome shotgun (WGS) entry which is preliminary data.</text>
</comment>
<name>A0ABV5G231_9MICC</name>
<feature type="region of interest" description="Disordered" evidence="1">
    <location>
        <begin position="19"/>
        <end position="52"/>
    </location>
</feature>
<dbReference type="Proteomes" id="UP001589575">
    <property type="component" value="Unassembled WGS sequence"/>
</dbReference>
<gene>
    <name evidence="2" type="ORF">ACFFX0_18000</name>
</gene>
<proteinExistence type="predicted"/>
<dbReference type="EMBL" id="JBHMFI010000001">
    <property type="protein sequence ID" value="MFB9072991.1"/>
    <property type="molecule type" value="Genomic_DNA"/>
</dbReference>
<evidence type="ECO:0000313" key="2">
    <source>
        <dbReference type="EMBL" id="MFB9072991.1"/>
    </source>
</evidence>